<evidence type="ECO:0000313" key="2">
    <source>
        <dbReference type="Proteomes" id="UP000784294"/>
    </source>
</evidence>
<dbReference type="InterPro" id="IPR033227">
    <property type="entry name" value="CAPS"/>
</dbReference>
<dbReference type="GO" id="GO:0016079">
    <property type="term" value="P:synaptic vesicle exocytosis"/>
    <property type="evidence" value="ECO:0007669"/>
    <property type="project" value="InterPro"/>
</dbReference>
<organism evidence="1 2">
    <name type="scientific">Protopolystoma xenopodis</name>
    <dbReference type="NCBI Taxonomy" id="117903"/>
    <lineage>
        <taxon>Eukaryota</taxon>
        <taxon>Metazoa</taxon>
        <taxon>Spiralia</taxon>
        <taxon>Lophotrochozoa</taxon>
        <taxon>Platyhelminthes</taxon>
        <taxon>Monogenea</taxon>
        <taxon>Polyopisthocotylea</taxon>
        <taxon>Polystomatidea</taxon>
        <taxon>Polystomatidae</taxon>
        <taxon>Protopolystoma</taxon>
    </lineage>
</organism>
<proteinExistence type="predicted"/>
<dbReference type="GO" id="GO:0098793">
    <property type="term" value="C:presynapse"/>
    <property type="evidence" value="ECO:0007669"/>
    <property type="project" value="GOC"/>
</dbReference>
<dbReference type="PANTHER" id="PTHR12166">
    <property type="entry name" value="CALCIUM-DEPENDENT SECRETION ACTIVATOR"/>
    <property type="match status" value="1"/>
</dbReference>
<keyword evidence="2" id="KW-1185">Reference proteome</keyword>
<dbReference type="EMBL" id="CAAALY010021072">
    <property type="protein sequence ID" value="VEL14412.1"/>
    <property type="molecule type" value="Genomic_DNA"/>
</dbReference>
<gene>
    <name evidence="1" type="ORF">PXEA_LOCUS7852</name>
</gene>
<reference evidence="1" key="1">
    <citation type="submission" date="2018-11" db="EMBL/GenBank/DDBJ databases">
        <authorList>
            <consortium name="Pathogen Informatics"/>
        </authorList>
    </citation>
    <scope>NUCLEOTIDE SEQUENCE</scope>
</reference>
<evidence type="ECO:0000313" key="1">
    <source>
        <dbReference type="EMBL" id="VEL14412.1"/>
    </source>
</evidence>
<dbReference type="AlphaFoldDB" id="A0A448WL41"/>
<dbReference type="PANTHER" id="PTHR12166:SF8">
    <property type="entry name" value="CALCIUM-DEPENDENT SECRETION ACTIVATOR"/>
    <property type="match status" value="1"/>
</dbReference>
<name>A0A448WL41_9PLAT</name>
<dbReference type="OrthoDB" id="10063282at2759"/>
<protein>
    <submittedName>
        <fullName evidence="1">Uncharacterized protein</fullName>
    </submittedName>
</protein>
<dbReference type="GO" id="GO:1990504">
    <property type="term" value="P:dense core granule exocytosis"/>
    <property type="evidence" value="ECO:0007669"/>
    <property type="project" value="InterPro"/>
</dbReference>
<comment type="caution">
    <text evidence="1">The sequence shown here is derived from an EMBL/GenBank/DDBJ whole genome shotgun (WGS) entry which is preliminary data.</text>
</comment>
<accession>A0A448WL41</accession>
<sequence length="90" mass="10199">MPRLVVKDMEQLYIEEVRKMIGELMIRLEAVPVTKGASGFQKFKKYNRSGQMIMSSPGSLLKDSTDESSELNLNKLDIQLNFTIEVNAFG</sequence>
<dbReference type="Proteomes" id="UP000784294">
    <property type="component" value="Unassembled WGS sequence"/>
</dbReference>